<sequence>MLFDIRVTDVTRCIQSHPRKIIYAFYAQIRIGYIYKSLYNKGLEYYYYYIYYYVYLVTTLYSYVGMFF</sequence>
<dbReference type="KEGG" id="vg:20282746"/>
<keyword evidence="1" id="KW-0472">Membrane</keyword>
<dbReference type="Proteomes" id="UP000028462">
    <property type="component" value="Segment"/>
</dbReference>
<dbReference type="GeneID" id="20282746"/>
<evidence type="ECO:0000313" key="2">
    <source>
        <dbReference type="EMBL" id="AHI60650.1"/>
    </source>
</evidence>
<keyword evidence="1" id="KW-1133">Transmembrane helix</keyword>
<protein>
    <submittedName>
        <fullName evidence="2">Uncharacterized protein</fullName>
    </submittedName>
</protein>
<gene>
    <name evidence="2" type="ORF">AHS24_28</name>
</gene>
<dbReference type="RefSeq" id="YP_009055368.1">
    <property type="nucleotide sequence ID" value="NC_024784.1"/>
</dbReference>
<keyword evidence="3" id="KW-1185">Reference proteome</keyword>
<evidence type="ECO:0000313" key="3">
    <source>
        <dbReference type="Proteomes" id="UP000028462"/>
    </source>
</evidence>
<organism evidence="2 3">
    <name type="scientific">Escherichia phage vB_EcoS_AHS24</name>
    <dbReference type="NCBI Taxonomy" id="1416030"/>
    <lineage>
        <taxon>Viruses</taxon>
        <taxon>Duplodnaviria</taxon>
        <taxon>Heunggongvirae</taxon>
        <taxon>Uroviricota</taxon>
        <taxon>Caudoviricetes</taxon>
        <taxon>Drexlerviridae</taxon>
        <taxon>Rogunavirinae</taxon>
        <taxon>Rogunavirus</taxon>
        <taxon>Rogunavirus AHS24</taxon>
    </lineage>
</organism>
<keyword evidence="1" id="KW-0812">Transmembrane</keyword>
<reference evidence="2 3" key="1">
    <citation type="journal article" date="2014" name="PLoS ONE">
        <title>Four Escherichia coli O157:H7 Phages: A New Bacteriophage Genus and Taxonomic Classification of T1-Like Phages.</title>
        <authorList>
            <person name="Niu Y.D."/>
            <person name="McAllister T.A."/>
            <person name="Nash J.H."/>
            <person name="Kropinski A.M."/>
            <person name="Stanford K."/>
        </authorList>
    </citation>
    <scope>NUCLEOTIDE SEQUENCE [LARGE SCALE GENOMIC DNA]</scope>
</reference>
<proteinExistence type="predicted"/>
<dbReference type="EMBL" id="KF771238">
    <property type="protein sequence ID" value="AHI60650.1"/>
    <property type="molecule type" value="Genomic_DNA"/>
</dbReference>
<feature type="transmembrane region" description="Helical" evidence="1">
    <location>
        <begin position="45"/>
        <end position="64"/>
    </location>
</feature>
<accession>A0A067YYS5</accession>
<evidence type="ECO:0000256" key="1">
    <source>
        <dbReference type="SAM" id="Phobius"/>
    </source>
</evidence>
<name>A0A067YYS5_9CAUD</name>